<organism evidence="1 2">
    <name type="scientific">Staurois parvus</name>
    <dbReference type="NCBI Taxonomy" id="386267"/>
    <lineage>
        <taxon>Eukaryota</taxon>
        <taxon>Metazoa</taxon>
        <taxon>Chordata</taxon>
        <taxon>Craniata</taxon>
        <taxon>Vertebrata</taxon>
        <taxon>Euteleostomi</taxon>
        <taxon>Amphibia</taxon>
        <taxon>Batrachia</taxon>
        <taxon>Anura</taxon>
        <taxon>Neobatrachia</taxon>
        <taxon>Ranoidea</taxon>
        <taxon>Ranidae</taxon>
        <taxon>Staurois</taxon>
    </lineage>
</organism>
<name>A0ABN9F0T7_9NEOB</name>
<evidence type="ECO:0000313" key="1">
    <source>
        <dbReference type="EMBL" id="CAI9589246.1"/>
    </source>
</evidence>
<evidence type="ECO:0000313" key="2">
    <source>
        <dbReference type="Proteomes" id="UP001162483"/>
    </source>
</evidence>
<reference evidence="1" key="1">
    <citation type="submission" date="2023-05" db="EMBL/GenBank/DDBJ databases">
        <authorList>
            <person name="Stuckert A."/>
        </authorList>
    </citation>
    <scope>NUCLEOTIDE SEQUENCE</scope>
</reference>
<keyword evidence="2" id="KW-1185">Reference proteome</keyword>
<gene>
    <name evidence="1" type="ORF">SPARVUS_LOCUS10859997</name>
</gene>
<protein>
    <submittedName>
        <fullName evidence="1">Uncharacterized protein</fullName>
    </submittedName>
</protein>
<feature type="non-terminal residue" evidence="1">
    <location>
        <position position="1"/>
    </location>
</feature>
<comment type="caution">
    <text evidence="1">The sequence shown here is derived from an EMBL/GenBank/DDBJ whole genome shotgun (WGS) entry which is preliminary data.</text>
</comment>
<dbReference type="EMBL" id="CATNWA010016037">
    <property type="protein sequence ID" value="CAI9589246.1"/>
    <property type="molecule type" value="Genomic_DNA"/>
</dbReference>
<sequence length="50" mass="5315">NILLGEDQALLNPGPCIHSISSPTDPAFSISGLPQYTHHGNAIILVNTNY</sequence>
<accession>A0ABN9F0T7</accession>
<dbReference type="Proteomes" id="UP001162483">
    <property type="component" value="Unassembled WGS sequence"/>
</dbReference>
<proteinExistence type="predicted"/>